<feature type="non-terminal residue" evidence="2">
    <location>
        <position position="1"/>
    </location>
</feature>
<accession>X0V5G3</accession>
<sequence length="152" mass="17132">VEGGIKDADHDYVMGVKNIALGSGVKVDGEKIFIPLSFKSFGMGIRLFSAVLLFVPFVFYGYDYYLWQIIVLALATLGVILVSAKFLSIKTFDRATIRKYIALQSFLRYSLVPLLLVRSIGIVPSVLLIIFPIAWYLLFAPLFGEKLFRPRM</sequence>
<reference evidence="2" key="1">
    <citation type="journal article" date="2014" name="Front. Microbiol.">
        <title>High frequency of phylogenetically diverse reductive dehalogenase-homologous genes in deep subseafloor sedimentary metagenomes.</title>
        <authorList>
            <person name="Kawai M."/>
            <person name="Futagami T."/>
            <person name="Toyoda A."/>
            <person name="Takaki Y."/>
            <person name="Nishi S."/>
            <person name="Hori S."/>
            <person name="Arai W."/>
            <person name="Tsubouchi T."/>
            <person name="Morono Y."/>
            <person name="Uchiyama I."/>
            <person name="Ito T."/>
            <person name="Fujiyama A."/>
            <person name="Inagaki F."/>
            <person name="Takami H."/>
        </authorList>
    </citation>
    <scope>NUCLEOTIDE SEQUENCE</scope>
    <source>
        <strain evidence="2">Expedition CK06-06</strain>
    </source>
</reference>
<keyword evidence="1" id="KW-1133">Transmembrane helix</keyword>
<evidence type="ECO:0000313" key="2">
    <source>
        <dbReference type="EMBL" id="GAG07733.1"/>
    </source>
</evidence>
<keyword evidence="1" id="KW-0812">Transmembrane</keyword>
<comment type="caution">
    <text evidence="2">The sequence shown here is derived from an EMBL/GenBank/DDBJ whole genome shotgun (WGS) entry which is preliminary data.</text>
</comment>
<dbReference type="EMBL" id="BARS01021796">
    <property type="protein sequence ID" value="GAG07733.1"/>
    <property type="molecule type" value="Genomic_DNA"/>
</dbReference>
<organism evidence="2">
    <name type="scientific">marine sediment metagenome</name>
    <dbReference type="NCBI Taxonomy" id="412755"/>
    <lineage>
        <taxon>unclassified sequences</taxon>
        <taxon>metagenomes</taxon>
        <taxon>ecological metagenomes</taxon>
    </lineage>
</organism>
<feature type="transmembrane region" description="Helical" evidence="1">
    <location>
        <begin position="65"/>
        <end position="88"/>
    </location>
</feature>
<feature type="transmembrane region" description="Helical" evidence="1">
    <location>
        <begin position="122"/>
        <end position="143"/>
    </location>
</feature>
<evidence type="ECO:0000256" key="1">
    <source>
        <dbReference type="SAM" id="Phobius"/>
    </source>
</evidence>
<keyword evidence="1" id="KW-0472">Membrane</keyword>
<feature type="transmembrane region" description="Helical" evidence="1">
    <location>
        <begin position="41"/>
        <end position="59"/>
    </location>
</feature>
<protein>
    <submittedName>
        <fullName evidence="2">Uncharacterized protein</fullName>
    </submittedName>
</protein>
<dbReference type="AlphaFoldDB" id="X0V5G3"/>
<proteinExistence type="predicted"/>
<gene>
    <name evidence="2" type="ORF">S01H1_34947</name>
</gene>
<name>X0V5G3_9ZZZZ</name>